<sequence length="158" mass="17383">MNKLTHLNEKGEANIVDISTKKPTKRSATAEGKVSVSEATLNLIISNNVKKGDVLSIARIAGIISAKKTPELIPLCHNLNLEFIKIEFEIDKKNKCIKVLSECQTTHKTGVEMEAMISCSISCLTIYDMVKSVDKNAYINDIKLISKSGGKSGNYQRK</sequence>
<evidence type="ECO:0000256" key="3">
    <source>
        <dbReference type="ARBA" id="ARBA00012575"/>
    </source>
</evidence>
<dbReference type="HAMAP" id="MF_01224_B">
    <property type="entry name" value="MoaC_B"/>
    <property type="match status" value="1"/>
</dbReference>
<dbReference type="EC" id="4.6.1.17" evidence="3 7"/>
<dbReference type="PANTHER" id="PTHR22960:SF29">
    <property type="entry name" value="CYCLIC PYRANOPTERIN MONOPHOSPHATE SYNTHASE"/>
    <property type="match status" value="1"/>
</dbReference>
<comment type="function">
    <text evidence="6 7">Catalyzes the conversion of (8S)-3',8-cyclo-7,8-dihydroguanosine 5'-triphosphate to cyclic pyranopterin monophosphate (cPMP).</text>
</comment>
<dbReference type="InterPro" id="IPR050105">
    <property type="entry name" value="MoCo_biosynth_MoaA/MoaC"/>
</dbReference>
<dbReference type="InterPro" id="IPR023045">
    <property type="entry name" value="MoaC"/>
</dbReference>
<evidence type="ECO:0000256" key="6">
    <source>
        <dbReference type="ARBA" id="ARBA00055087"/>
    </source>
</evidence>
<keyword evidence="5 7" id="KW-0456">Lyase</keyword>
<comment type="pathway">
    <text evidence="2 7">Cofactor biosynthesis; molybdopterin biosynthesis.</text>
</comment>
<gene>
    <name evidence="7 9" type="primary">moaC</name>
    <name evidence="9" type="ORF">DBW71_04895</name>
</gene>
<evidence type="ECO:0000256" key="7">
    <source>
        <dbReference type="HAMAP-Rule" id="MF_01224"/>
    </source>
</evidence>
<feature type="active site" evidence="7">
    <location>
        <position position="128"/>
    </location>
</feature>
<dbReference type="Pfam" id="PF01967">
    <property type="entry name" value="MoaC"/>
    <property type="match status" value="1"/>
</dbReference>
<organism evidence="9 10">
    <name type="scientific">PS1 clade bacterium</name>
    <dbReference type="NCBI Taxonomy" id="2175152"/>
    <lineage>
        <taxon>Bacteria</taxon>
        <taxon>Pseudomonadati</taxon>
        <taxon>Pseudomonadota</taxon>
        <taxon>Alphaproteobacteria</taxon>
        <taxon>PS1 clade</taxon>
    </lineage>
</organism>
<feature type="binding site" evidence="7">
    <location>
        <begin position="75"/>
        <end position="77"/>
    </location>
    <ligand>
        <name>substrate</name>
    </ligand>
</feature>
<dbReference type="CDD" id="cd01420">
    <property type="entry name" value="MoaC_PE"/>
    <property type="match status" value="1"/>
</dbReference>
<evidence type="ECO:0000259" key="8">
    <source>
        <dbReference type="Pfam" id="PF01967"/>
    </source>
</evidence>
<keyword evidence="4 7" id="KW-0501">Molybdenum cofactor biosynthesis</keyword>
<proteinExistence type="inferred from homology"/>
<dbReference type="Gene3D" id="3.30.70.640">
    <property type="entry name" value="Molybdopterin cofactor biosynthesis C (MoaC) domain"/>
    <property type="match status" value="1"/>
</dbReference>
<dbReference type="InterPro" id="IPR047594">
    <property type="entry name" value="MoaC_bact/euk"/>
</dbReference>
<dbReference type="NCBIfam" id="TIGR00581">
    <property type="entry name" value="moaC"/>
    <property type="match status" value="1"/>
</dbReference>
<feature type="binding site" evidence="7">
    <location>
        <begin position="113"/>
        <end position="114"/>
    </location>
    <ligand>
        <name>substrate</name>
    </ligand>
</feature>
<dbReference type="InterPro" id="IPR002820">
    <property type="entry name" value="Mopterin_CF_biosynth-C_dom"/>
</dbReference>
<evidence type="ECO:0000256" key="5">
    <source>
        <dbReference type="ARBA" id="ARBA00023239"/>
    </source>
</evidence>
<comment type="similarity">
    <text evidence="7">Belongs to the MoaC family.</text>
</comment>
<accession>A0A368DNE8</accession>
<evidence type="ECO:0000313" key="9">
    <source>
        <dbReference type="EMBL" id="RCL72856.1"/>
    </source>
</evidence>
<reference evidence="9 10" key="1">
    <citation type="journal article" date="2018" name="Microbiome">
        <title>Fine metagenomic profile of the Mediterranean stratified and mixed water columns revealed by assembly and recruitment.</title>
        <authorList>
            <person name="Haro-Moreno J.M."/>
            <person name="Lopez-Perez M."/>
            <person name="De La Torre J.R."/>
            <person name="Picazo A."/>
            <person name="Camacho A."/>
            <person name="Rodriguez-Valera F."/>
        </authorList>
    </citation>
    <scope>NUCLEOTIDE SEQUENCE [LARGE SCALE GENOMIC DNA]</scope>
    <source>
        <strain evidence="9">MED-G57</strain>
    </source>
</reference>
<evidence type="ECO:0000256" key="2">
    <source>
        <dbReference type="ARBA" id="ARBA00005046"/>
    </source>
</evidence>
<evidence type="ECO:0000256" key="1">
    <source>
        <dbReference type="ARBA" id="ARBA00001637"/>
    </source>
</evidence>
<dbReference type="NCBIfam" id="NF006870">
    <property type="entry name" value="PRK09364.1"/>
    <property type="match status" value="1"/>
</dbReference>
<comment type="catalytic activity">
    <reaction evidence="1 7">
        <text>(8S)-3',8-cyclo-7,8-dihydroguanosine 5'-triphosphate = cyclic pyranopterin phosphate + diphosphate</text>
        <dbReference type="Rhea" id="RHEA:49580"/>
        <dbReference type="ChEBI" id="CHEBI:33019"/>
        <dbReference type="ChEBI" id="CHEBI:59648"/>
        <dbReference type="ChEBI" id="CHEBI:131766"/>
        <dbReference type="EC" id="4.6.1.17"/>
    </reaction>
</comment>
<dbReference type="GO" id="GO:0061799">
    <property type="term" value="F:cyclic pyranopterin monophosphate synthase activity"/>
    <property type="evidence" value="ECO:0007669"/>
    <property type="project" value="UniProtKB-UniRule"/>
</dbReference>
<dbReference type="InterPro" id="IPR036522">
    <property type="entry name" value="MoaC_sf"/>
</dbReference>
<dbReference type="GO" id="GO:0006777">
    <property type="term" value="P:Mo-molybdopterin cofactor biosynthetic process"/>
    <property type="evidence" value="ECO:0007669"/>
    <property type="project" value="UniProtKB-UniRule"/>
</dbReference>
<comment type="subunit">
    <text evidence="7">Homohexamer; trimer of dimers.</text>
</comment>
<dbReference type="SUPFAM" id="SSF55040">
    <property type="entry name" value="Molybdenum cofactor biosynthesis protein C, MoaC"/>
    <property type="match status" value="1"/>
</dbReference>
<dbReference type="PANTHER" id="PTHR22960">
    <property type="entry name" value="MOLYBDOPTERIN COFACTOR SYNTHESIS PROTEIN A"/>
    <property type="match status" value="1"/>
</dbReference>
<comment type="caution">
    <text evidence="9">The sequence shown here is derived from an EMBL/GenBank/DDBJ whole genome shotgun (WGS) entry which is preliminary data.</text>
</comment>
<dbReference type="EMBL" id="QOQD01000011">
    <property type="protein sequence ID" value="RCL72856.1"/>
    <property type="molecule type" value="Genomic_DNA"/>
</dbReference>
<evidence type="ECO:0000313" key="10">
    <source>
        <dbReference type="Proteomes" id="UP000253570"/>
    </source>
</evidence>
<feature type="domain" description="Molybdopterin cofactor biosynthesis C (MoaC)" evidence="8">
    <location>
        <begin position="16"/>
        <end position="150"/>
    </location>
</feature>
<dbReference type="AlphaFoldDB" id="A0A368DNE8"/>
<dbReference type="UniPathway" id="UPA00344"/>
<evidence type="ECO:0000256" key="4">
    <source>
        <dbReference type="ARBA" id="ARBA00023150"/>
    </source>
</evidence>
<protein>
    <recommendedName>
        <fullName evidence="3 7">Cyclic pyranopterin monophosphate synthase</fullName>
        <ecNumber evidence="3 7">4.6.1.17</ecNumber>
    </recommendedName>
    <alternativeName>
        <fullName evidence="7">Molybdenum cofactor biosynthesis protein C</fullName>
    </alternativeName>
</protein>
<name>A0A368DNE8_9PROT</name>
<dbReference type="Proteomes" id="UP000253570">
    <property type="component" value="Unassembled WGS sequence"/>
</dbReference>